<evidence type="ECO:0000313" key="2">
    <source>
        <dbReference type="Proteomes" id="UP001598130"/>
    </source>
</evidence>
<proteinExistence type="predicted"/>
<sequence>MKTSDMWTAAERPPSRFVSEAEFAAVTSAADFAWEHGLYFNTHLTINWALLGAPGAEDAQTELTAFLKCQREWFHSQGLPQAWVYSHECGRKHGLHSHFAIAVPGAVEGGPERNFRREFRQWAMGWPQRRLGRRAARSIRVRGPAVETPWLHWLLVHYLLKGYDRSAIVQSARSSPDGMPVLLGDLISAEWRDPGPVAMKSRVGVSRSLGPERRAAGAIPGFRSPRGPVIVDPFRNLRQPHATPTREPFRSRYEDGVRDVRGLYPAEYLDRIRNLPALDPLEDIDIEAFLAGLDV</sequence>
<organism evidence="1 2">
    <name type="scientific">Phenylobacterium ferrooxidans</name>
    <dbReference type="NCBI Taxonomy" id="2982689"/>
    <lineage>
        <taxon>Bacteria</taxon>
        <taxon>Pseudomonadati</taxon>
        <taxon>Pseudomonadota</taxon>
        <taxon>Alphaproteobacteria</taxon>
        <taxon>Caulobacterales</taxon>
        <taxon>Caulobacteraceae</taxon>
        <taxon>Phenylobacterium</taxon>
    </lineage>
</organism>
<comment type="caution">
    <text evidence="1">The sequence shown here is derived from an EMBL/GenBank/DDBJ whole genome shotgun (WGS) entry which is preliminary data.</text>
</comment>
<protein>
    <submittedName>
        <fullName evidence="1">Uncharacterized protein</fullName>
    </submittedName>
</protein>
<gene>
    <name evidence="1" type="ORF">OCL97_08475</name>
</gene>
<dbReference type="Proteomes" id="UP001598130">
    <property type="component" value="Unassembled WGS sequence"/>
</dbReference>
<name>A0ABW6CLP5_9CAUL</name>
<dbReference type="RefSeq" id="WP_377369324.1">
    <property type="nucleotide sequence ID" value="NZ_JAOTJD010000013.1"/>
</dbReference>
<accession>A0ABW6CLP5</accession>
<keyword evidence="2" id="KW-1185">Reference proteome</keyword>
<evidence type="ECO:0000313" key="1">
    <source>
        <dbReference type="EMBL" id="MFD3263993.1"/>
    </source>
</evidence>
<dbReference type="EMBL" id="JAOTJD010000013">
    <property type="protein sequence ID" value="MFD3263993.1"/>
    <property type="molecule type" value="Genomic_DNA"/>
</dbReference>
<reference evidence="1 2" key="1">
    <citation type="submission" date="2022-09" db="EMBL/GenBank/DDBJ databases">
        <title>New species of Phenylobacterium.</title>
        <authorList>
            <person name="Mieszkin S."/>
        </authorList>
    </citation>
    <scope>NUCLEOTIDE SEQUENCE [LARGE SCALE GENOMIC DNA]</scope>
    <source>
        <strain evidence="1 2">HK31-G</strain>
    </source>
</reference>